<dbReference type="AlphaFoldDB" id="A0A0D9XUB7"/>
<keyword evidence="8 19" id="KW-0812">Transmembrane</keyword>
<keyword evidence="4" id="KW-1003">Cell membrane</keyword>
<dbReference type="SMART" id="SM00220">
    <property type="entry name" value="S_TKc"/>
    <property type="match status" value="1"/>
</dbReference>
<keyword evidence="10" id="KW-0677">Repeat</keyword>
<dbReference type="Gene3D" id="1.10.510.10">
    <property type="entry name" value="Transferase(Phosphotransferase) domain 1"/>
    <property type="match status" value="1"/>
</dbReference>
<evidence type="ECO:0000256" key="4">
    <source>
        <dbReference type="ARBA" id="ARBA00022475"/>
    </source>
</evidence>
<keyword evidence="9 20" id="KW-0732">Signal</keyword>
<feature type="chain" id="PRO_5002350823" description="non-specific serine/threonine protein kinase" evidence="20">
    <location>
        <begin position="27"/>
        <end position="1103"/>
    </location>
</feature>
<dbReference type="PANTHER" id="PTHR48056:SF83">
    <property type="entry name" value="LRR RECEPTOR-LIKE SERINE_THREONINE-PROTEIN KINASE FLS2"/>
    <property type="match status" value="1"/>
</dbReference>
<evidence type="ECO:0000256" key="18">
    <source>
        <dbReference type="PROSITE-ProRule" id="PRU10141"/>
    </source>
</evidence>
<dbReference type="FunFam" id="3.80.10.10:FF:000275">
    <property type="entry name" value="Leucine-rich repeat receptor-like protein kinase"/>
    <property type="match status" value="1"/>
</dbReference>
<dbReference type="SUPFAM" id="SSF52047">
    <property type="entry name" value="RNI-like"/>
    <property type="match status" value="1"/>
</dbReference>
<dbReference type="InterPro" id="IPR050647">
    <property type="entry name" value="Plant_LRR-RLKs"/>
</dbReference>
<dbReference type="FunFam" id="3.80.10.10:FF:001158">
    <property type="entry name" value="Leucine-rich repeat protein kinase family protein"/>
    <property type="match status" value="1"/>
</dbReference>
<sequence>MAQQLLPLLLAYFHFMSICLPLSVSAQFHNDSSADRKALLCLKSQLHDPSEALASWGNESLAVCNWTGVTCSKSNPPRVVALDLESQNLTGQIFPCVAGLSFISRIHMPGNQLNGQISPEVGQLTRLRYLNLSINSLTGEIPETISSCSLLEIVDLFSNSIEGEIPQSLAQCSFLQQIILSNNNIQGSIPPDIALLSNLSVLFIPSNKLIGTIPQLLGSSKSLVWVNLQNNSLSGEIPHSLFNSTTIYYIDLSSNGLSGSIPPFSQASRSLRFLSITRNRISGEIPKSIGNVTSMSTLTLSGNNLEGTIPNSLSKLSSLQILDLSYNNFSGIVPPEIYTISTLTYLNFGANKFVGTIPTNIGYTLPELTYIVLEDNQFEGPIPASLANALNIEKIYFRRNSFTGVIPAMGSLSMLNYLDLGDNKLEAGDWTFMSSLTNCSRLQNLWLDRNNLQGIIPSSMTKLSQGLEVLILIKNQLTGSIPIEIEKLTSLTVLQMDYNLLSGHIPHTLVNLQNLRILSLSYNKLSGEIPQSIGKLVQLTKLYLHENNLSGQIPSSLERCTNLVKLNLSRNNLEGSIPSNLFSISTLSEGLDLSYNQLTSHIPLEIGRLINLNLLNMSHNQLQGEIPSSLGQCILLESVNLEANFLQGSIPKTLSNLRGINEMDLSQNNLSGEIPTYFESFGSLHILNLSFNNLEGPVPEGGVFRNSSDVFIQGNKKLCGSSPMLQLPLCKDMSSRRNKTSYILKVVIPIAAVVIVTLGCVAVILLKKGTETKRITMNHSFKHFNKLSYNDLHKATDGFSSTNLIGSGTFGLVYKGQLKFTERNVAIKVFRLDQNGAPNNFFAECEALKNIRHRNLIRVISLCSTFDPAGNEFKALILDYRNNGNLESWIHPKLYGESSRKQLSLGSRIRIAVDIAAALDYLHNRCTPPLVHCDLKPSNVLLDDEMVACLSDFGLAKFLHNNSMSTSSSTVGLRGSFGYIAPEYGLGCKVSTEGDVYSYGIIILEMITGKRPTDQMFWEGENVHDFVKSAFPHQLNNILEPNLTICHEDEDLDHVVVEIQTCVIQLAKLGLMCTESSPKDRPTMEDIYVEIISIKENYHALIN</sequence>
<evidence type="ECO:0000313" key="23">
    <source>
        <dbReference type="Proteomes" id="UP000032180"/>
    </source>
</evidence>
<evidence type="ECO:0000256" key="11">
    <source>
        <dbReference type="ARBA" id="ARBA00022741"/>
    </source>
</evidence>
<evidence type="ECO:0000256" key="1">
    <source>
        <dbReference type="ARBA" id="ARBA00004251"/>
    </source>
</evidence>
<evidence type="ECO:0000256" key="3">
    <source>
        <dbReference type="ARBA" id="ARBA00012513"/>
    </source>
</evidence>
<organism evidence="22 23">
    <name type="scientific">Leersia perrieri</name>
    <dbReference type="NCBI Taxonomy" id="77586"/>
    <lineage>
        <taxon>Eukaryota</taxon>
        <taxon>Viridiplantae</taxon>
        <taxon>Streptophyta</taxon>
        <taxon>Embryophyta</taxon>
        <taxon>Tracheophyta</taxon>
        <taxon>Spermatophyta</taxon>
        <taxon>Magnoliopsida</taxon>
        <taxon>Liliopsida</taxon>
        <taxon>Poales</taxon>
        <taxon>Poaceae</taxon>
        <taxon>BOP clade</taxon>
        <taxon>Oryzoideae</taxon>
        <taxon>Oryzeae</taxon>
        <taxon>Oryzinae</taxon>
        <taxon>Leersia</taxon>
    </lineage>
</organism>
<feature type="domain" description="Protein kinase" evidence="21">
    <location>
        <begin position="799"/>
        <end position="1102"/>
    </location>
</feature>
<evidence type="ECO:0000259" key="21">
    <source>
        <dbReference type="PROSITE" id="PS50011"/>
    </source>
</evidence>
<evidence type="ECO:0000256" key="2">
    <source>
        <dbReference type="ARBA" id="ARBA00008684"/>
    </source>
</evidence>
<dbReference type="Gene3D" id="3.30.200.20">
    <property type="entry name" value="Phosphorylase Kinase, domain 1"/>
    <property type="match status" value="1"/>
</dbReference>
<evidence type="ECO:0000256" key="20">
    <source>
        <dbReference type="SAM" id="SignalP"/>
    </source>
</evidence>
<dbReference type="GO" id="GO:0005886">
    <property type="term" value="C:plasma membrane"/>
    <property type="evidence" value="ECO:0007669"/>
    <property type="project" value="UniProtKB-SubCell"/>
</dbReference>
<evidence type="ECO:0000256" key="13">
    <source>
        <dbReference type="ARBA" id="ARBA00022840"/>
    </source>
</evidence>
<feature type="signal peptide" evidence="20">
    <location>
        <begin position="1"/>
        <end position="26"/>
    </location>
</feature>
<dbReference type="FunFam" id="3.30.200.20:FF:000432">
    <property type="entry name" value="LRR receptor-like serine/threonine-protein kinase EFR"/>
    <property type="match status" value="1"/>
</dbReference>
<dbReference type="InterPro" id="IPR003591">
    <property type="entry name" value="Leu-rich_rpt_typical-subtyp"/>
</dbReference>
<dbReference type="InterPro" id="IPR017441">
    <property type="entry name" value="Protein_kinase_ATP_BS"/>
</dbReference>
<dbReference type="EnsemblPlants" id="LPERR11G16550.1">
    <property type="protein sequence ID" value="LPERR11G16550.1"/>
    <property type="gene ID" value="LPERR11G16550"/>
</dbReference>
<dbReference type="Gramene" id="LPERR11G16550.1">
    <property type="protein sequence ID" value="LPERR11G16550.1"/>
    <property type="gene ID" value="LPERR11G16550"/>
</dbReference>
<dbReference type="SUPFAM" id="SSF52058">
    <property type="entry name" value="L domain-like"/>
    <property type="match status" value="2"/>
</dbReference>
<evidence type="ECO:0000256" key="15">
    <source>
        <dbReference type="ARBA" id="ARBA00023136"/>
    </source>
</evidence>
<dbReference type="GO" id="GO:0033612">
    <property type="term" value="F:receptor serine/threonine kinase binding"/>
    <property type="evidence" value="ECO:0007669"/>
    <property type="project" value="TreeGrafter"/>
</dbReference>
<evidence type="ECO:0000256" key="17">
    <source>
        <dbReference type="ARBA" id="ARBA00023180"/>
    </source>
</evidence>
<dbReference type="InterPro" id="IPR008271">
    <property type="entry name" value="Ser/Thr_kinase_AS"/>
</dbReference>
<accession>A0A0D9XUB7</accession>
<dbReference type="Pfam" id="PF00069">
    <property type="entry name" value="Pkinase"/>
    <property type="match status" value="1"/>
</dbReference>
<dbReference type="InterPro" id="IPR001611">
    <property type="entry name" value="Leu-rich_rpt"/>
</dbReference>
<name>A0A0D9XUB7_9ORYZ</name>
<evidence type="ECO:0000256" key="12">
    <source>
        <dbReference type="ARBA" id="ARBA00022777"/>
    </source>
</evidence>
<dbReference type="Pfam" id="PF13855">
    <property type="entry name" value="LRR_8"/>
    <property type="match status" value="2"/>
</dbReference>
<evidence type="ECO:0000256" key="8">
    <source>
        <dbReference type="ARBA" id="ARBA00022692"/>
    </source>
</evidence>
<keyword evidence="5" id="KW-0723">Serine/threonine-protein kinase</keyword>
<dbReference type="PANTHER" id="PTHR48056">
    <property type="entry name" value="LRR RECEPTOR-LIKE SERINE/THREONINE-PROTEIN KINASE-RELATED"/>
    <property type="match status" value="1"/>
</dbReference>
<evidence type="ECO:0000256" key="14">
    <source>
        <dbReference type="ARBA" id="ARBA00022989"/>
    </source>
</evidence>
<keyword evidence="15 19" id="KW-0472">Membrane</keyword>
<evidence type="ECO:0000256" key="5">
    <source>
        <dbReference type="ARBA" id="ARBA00022527"/>
    </source>
</evidence>
<comment type="similarity">
    <text evidence="2">Belongs to the protein kinase superfamily. Ser/Thr protein kinase family.</text>
</comment>
<dbReference type="GO" id="GO:0004674">
    <property type="term" value="F:protein serine/threonine kinase activity"/>
    <property type="evidence" value="ECO:0007669"/>
    <property type="project" value="UniProtKB-KW"/>
</dbReference>
<dbReference type="STRING" id="77586.A0A0D9XUB7"/>
<keyword evidence="16" id="KW-0675">Receptor</keyword>
<evidence type="ECO:0000256" key="6">
    <source>
        <dbReference type="ARBA" id="ARBA00022614"/>
    </source>
</evidence>
<evidence type="ECO:0000256" key="7">
    <source>
        <dbReference type="ARBA" id="ARBA00022679"/>
    </source>
</evidence>
<keyword evidence="6" id="KW-0433">Leucine-rich repeat</keyword>
<keyword evidence="13 18" id="KW-0067">ATP-binding</keyword>
<feature type="binding site" evidence="18">
    <location>
        <position position="828"/>
    </location>
    <ligand>
        <name>ATP</name>
        <dbReference type="ChEBI" id="CHEBI:30616"/>
    </ligand>
</feature>
<keyword evidence="17" id="KW-0325">Glycoprotein</keyword>
<dbReference type="InterPro" id="IPR011009">
    <property type="entry name" value="Kinase-like_dom_sf"/>
</dbReference>
<dbReference type="Pfam" id="PF00560">
    <property type="entry name" value="LRR_1"/>
    <property type="match status" value="7"/>
</dbReference>
<dbReference type="Gene3D" id="3.80.10.10">
    <property type="entry name" value="Ribonuclease Inhibitor"/>
    <property type="match status" value="5"/>
</dbReference>
<dbReference type="Proteomes" id="UP000032180">
    <property type="component" value="Chromosome 11"/>
</dbReference>
<comment type="subcellular location">
    <subcellularLocation>
        <location evidence="1">Cell membrane</location>
        <topology evidence="1">Single-pass type I membrane protein</topology>
    </subcellularLocation>
</comment>
<dbReference type="FunFam" id="3.80.10.10:FF:000288">
    <property type="entry name" value="LRR receptor-like serine/threonine-protein kinase EFR"/>
    <property type="match status" value="1"/>
</dbReference>
<keyword evidence="12" id="KW-0418">Kinase</keyword>
<dbReference type="InterPro" id="IPR013210">
    <property type="entry name" value="LRR_N_plant-typ"/>
</dbReference>
<keyword evidence="11 18" id="KW-0547">Nucleotide-binding</keyword>
<keyword evidence="7" id="KW-0808">Transferase</keyword>
<evidence type="ECO:0000256" key="19">
    <source>
        <dbReference type="SAM" id="Phobius"/>
    </source>
</evidence>
<dbReference type="eggNOG" id="ENOG502QPYS">
    <property type="taxonomic scope" value="Eukaryota"/>
</dbReference>
<reference evidence="22" key="3">
    <citation type="submission" date="2015-04" db="UniProtKB">
        <authorList>
            <consortium name="EnsemblPlants"/>
        </authorList>
    </citation>
    <scope>IDENTIFICATION</scope>
</reference>
<dbReference type="PROSITE" id="PS00108">
    <property type="entry name" value="PROTEIN_KINASE_ST"/>
    <property type="match status" value="1"/>
</dbReference>
<dbReference type="SMART" id="SM00369">
    <property type="entry name" value="LRR_TYP"/>
    <property type="match status" value="8"/>
</dbReference>
<dbReference type="PROSITE" id="PS00107">
    <property type="entry name" value="PROTEIN_KINASE_ATP"/>
    <property type="match status" value="1"/>
</dbReference>
<evidence type="ECO:0000256" key="9">
    <source>
        <dbReference type="ARBA" id="ARBA00022729"/>
    </source>
</evidence>
<evidence type="ECO:0000256" key="10">
    <source>
        <dbReference type="ARBA" id="ARBA00022737"/>
    </source>
</evidence>
<proteinExistence type="inferred from homology"/>
<dbReference type="FunFam" id="3.80.10.10:FF:000383">
    <property type="entry name" value="Leucine-rich repeat receptor protein kinase EMS1"/>
    <property type="match status" value="1"/>
</dbReference>
<evidence type="ECO:0000313" key="22">
    <source>
        <dbReference type="EnsemblPlants" id="LPERR11G16550.1"/>
    </source>
</evidence>
<feature type="transmembrane region" description="Helical" evidence="19">
    <location>
        <begin position="742"/>
        <end position="766"/>
    </location>
</feature>
<dbReference type="EC" id="2.7.11.1" evidence="3"/>
<reference evidence="23" key="2">
    <citation type="submission" date="2013-12" db="EMBL/GenBank/DDBJ databases">
        <authorList>
            <person name="Yu Y."/>
            <person name="Lee S."/>
            <person name="de Baynast K."/>
            <person name="Wissotski M."/>
            <person name="Liu L."/>
            <person name="Talag J."/>
            <person name="Goicoechea J."/>
            <person name="Angelova A."/>
            <person name="Jetty R."/>
            <person name="Kudrna D."/>
            <person name="Golser W."/>
            <person name="Rivera L."/>
            <person name="Zhang J."/>
            <person name="Wing R."/>
        </authorList>
    </citation>
    <scope>NUCLEOTIDE SEQUENCE</scope>
</reference>
<dbReference type="PROSITE" id="PS50011">
    <property type="entry name" value="PROTEIN_KINASE_DOM"/>
    <property type="match status" value="1"/>
</dbReference>
<protein>
    <recommendedName>
        <fullName evidence="3">non-specific serine/threonine protein kinase</fullName>
        <ecNumber evidence="3">2.7.11.1</ecNumber>
    </recommendedName>
</protein>
<evidence type="ECO:0000256" key="16">
    <source>
        <dbReference type="ARBA" id="ARBA00023170"/>
    </source>
</evidence>
<dbReference type="SUPFAM" id="SSF56112">
    <property type="entry name" value="Protein kinase-like (PK-like)"/>
    <property type="match status" value="1"/>
</dbReference>
<dbReference type="HOGENOM" id="CLU_000288_22_0_1"/>
<dbReference type="GO" id="GO:0005524">
    <property type="term" value="F:ATP binding"/>
    <property type="evidence" value="ECO:0007669"/>
    <property type="project" value="UniProtKB-UniRule"/>
</dbReference>
<keyword evidence="14 19" id="KW-1133">Transmembrane helix</keyword>
<dbReference type="InterPro" id="IPR000719">
    <property type="entry name" value="Prot_kinase_dom"/>
</dbReference>
<dbReference type="Pfam" id="PF08263">
    <property type="entry name" value="LRRNT_2"/>
    <property type="match status" value="1"/>
</dbReference>
<keyword evidence="23" id="KW-1185">Reference proteome</keyword>
<dbReference type="FunFam" id="1.10.510.10:FF:002902">
    <property type="match status" value="1"/>
</dbReference>
<reference evidence="22 23" key="1">
    <citation type="submission" date="2012-08" db="EMBL/GenBank/DDBJ databases">
        <title>Oryza genome evolution.</title>
        <authorList>
            <person name="Wing R.A."/>
        </authorList>
    </citation>
    <scope>NUCLEOTIDE SEQUENCE</scope>
</reference>
<dbReference type="InterPro" id="IPR032675">
    <property type="entry name" value="LRR_dom_sf"/>
</dbReference>